<name>A0A6A6R3B0_9PEZI</name>
<evidence type="ECO:0000313" key="3">
    <source>
        <dbReference type="Proteomes" id="UP000799750"/>
    </source>
</evidence>
<reference evidence="2" key="1">
    <citation type="journal article" date="2020" name="Stud. Mycol.">
        <title>101 Dothideomycetes genomes: a test case for predicting lifestyles and emergence of pathogens.</title>
        <authorList>
            <person name="Haridas S."/>
            <person name="Albert R."/>
            <person name="Binder M."/>
            <person name="Bloem J."/>
            <person name="Labutti K."/>
            <person name="Salamov A."/>
            <person name="Andreopoulos B."/>
            <person name="Baker S."/>
            <person name="Barry K."/>
            <person name="Bills G."/>
            <person name="Bluhm B."/>
            <person name="Cannon C."/>
            <person name="Castanera R."/>
            <person name="Culley D."/>
            <person name="Daum C."/>
            <person name="Ezra D."/>
            <person name="Gonzalez J."/>
            <person name="Henrissat B."/>
            <person name="Kuo A."/>
            <person name="Liang C."/>
            <person name="Lipzen A."/>
            <person name="Lutzoni F."/>
            <person name="Magnuson J."/>
            <person name="Mondo S."/>
            <person name="Nolan M."/>
            <person name="Ohm R."/>
            <person name="Pangilinan J."/>
            <person name="Park H.-J."/>
            <person name="Ramirez L."/>
            <person name="Alfaro M."/>
            <person name="Sun H."/>
            <person name="Tritt A."/>
            <person name="Yoshinaga Y."/>
            <person name="Zwiers L.-H."/>
            <person name="Turgeon B."/>
            <person name="Goodwin S."/>
            <person name="Spatafora J."/>
            <person name="Crous P."/>
            <person name="Grigoriev I."/>
        </authorList>
    </citation>
    <scope>NUCLEOTIDE SEQUENCE</scope>
    <source>
        <strain evidence="2">CBS 269.34</strain>
    </source>
</reference>
<feature type="coiled-coil region" evidence="1">
    <location>
        <begin position="98"/>
        <end position="212"/>
    </location>
</feature>
<evidence type="ECO:0000313" key="2">
    <source>
        <dbReference type="EMBL" id="KAF2499258.1"/>
    </source>
</evidence>
<accession>A0A6A6R3B0</accession>
<keyword evidence="3" id="KW-1185">Reference proteome</keyword>
<evidence type="ECO:0000256" key="1">
    <source>
        <dbReference type="SAM" id="Coils"/>
    </source>
</evidence>
<dbReference type="Proteomes" id="UP000799750">
    <property type="component" value="Unassembled WGS sequence"/>
</dbReference>
<organism evidence="2 3">
    <name type="scientific">Lophium mytilinum</name>
    <dbReference type="NCBI Taxonomy" id="390894"/>
    <lineage>
        <taxon>Eukaryota</taxon>
        <taxon>Fungi</taxon>
        <taxon>Dikarya</taxon>
        <taxon>Ascomycota</taxon>
        <taxon>Pezizomycotina</taxon>
        <taxon>Dothideomycetes</taxon>
        <taxon>Pleosporomycetidae</taxon>
        <taxon>Mytilinidiales</taxon>
        <taxon>Mytilinidiaceae</taxon>
        <taxon>Lophium</taxon>
    </lineage>
</organism>
<dbReference type="OrthoDB" id="8954335at2759"/>
<proteinExistence type="predicted"/>
<keyword evidence="1" id="KW-0175">Coiled coil</keyword>
<sequence length="332" mass="37817">MWPDGPNYAEVATLENRERELLADDRLFGALVAEGANVYRHNEKGHRDHFEETASARRIITHLIRQSDMRAPEVLRLQREIIDQGKSLGETAAGIAVAGDLYRARRAHERQLREIETELKGQMAKADAAHATELRELKADVEKQLRKAKEEKRALQKTMQDMHEEEERAWMKNIEALDRRFRDQLAEKEEELQEMEESLREIRDDMARQAQKTHQQQLAVREAVKLARQSQKAHQQQLALLEAVKHEKIVRKARNEVFQARSAYEKFHGQRDNILNGTANGLAAGATTAIIAGKLALPAVLSSHSSIEIKVTNAKLSSSDGWWTPMCGDVEE</sequence>
<dbReference type="EMBL" id="MU004184">
    <property type="protein sequence ID" value="KAF2499258.1"/>
    <property type="molecule type" value="Genomic_DNA"/>
</dbReference>
<gene>
    <name evidence="2" type="ORF">BU16DRAFT_454522</name>
</gene>
<protein>
    <submittedName>
        <fullName evidence="2">Uncharacterized protein</fullName>
    </submittedName>
</protein>
<dbReference type="AlphaFoldDB" id="A0A6A6R3B0"/>